<feature type="transmembrane region" description="Helical" evidence="1">
    <location>
        <begin position="256"/>
        <end position="273"/>
    </location>
</feature>
<evidence type="ECO:0000313" key="3">
    <source>
        <dbReference type="EMBL" id="ASJ74451.1"/>
    </source>
</evidence>
<dbReference type="OrthoDB" id="6707471at2"/>
<dbReference type="InterPro" id="IPR000620">
    <property type="entry name" value="EamA_dom"/>
</dbReference>
<protein>
    <recommendedName>
        <fullName evidence="2">EamA domain-containing protein</fullName>
    </recommendedName>
</protein>
<dbReference type="Pfam" id="PF00892">
    <property type="entry name" value="EamA"/>
    <property type="match status" value="2"/>
</dbReference>
<dbReference type="Proteomes" id="UP000250079">
    <property type="component" value="Chromosome"/>
</dbReference>
<feature type="transmembrane region" description="Helical" evidence="1">
    <location>
        <begin position="158"/>
        <end position="176"/>
    </location>
</feature>
<dbReference type="AlphaFoldDB" id="A0A2Z2NWS3"/>
<organism evidence="3 4">
    <name type="scientific">Granulosicoccus antarcticus IMCC3135</name>
    <dbReference type="NCBI Taxonomy" id="1192854"/>
    <lineage>
        <taxon>Bacteria</taxon>
        <taxon>Pseudomonadati</taxon>
        <taxon>Pseudomonadota</taxon>
        <taxon>Gammaproteobacteria</taxon>
        <taxon>Chromatiales</taxon>
        <taxon>Granulosicoccaceae</taxon>
        <taxon>Granulosicoccus</taxon>
    </lineage>
</organism>
<keyword evidence="4" id="KW-1185">Reference proteome</keyword>
<feature type="transmembrane region" description="Helical" evidence="1">
    <location>
        <begin position="38"/>
        <end position="55"/>
    </location>
</feature>
<feature type="transmembrane region" description="Helical" evidence="1">
    <location>
        <begin position="75"/>
        <end position="96"/>
    </location>
</feature>
<feature type="domain" description="EamA" evidence="2">
    <location>
        <begin position="6"/>
        <end position="146"/>
    </location>
</feature>
<sequence>MTLLSPWIAFTVMAALMQAVRTAGQKQLSNSVTPMSSTLIRYVFGLPFAIIYLVYITRSELATLAMSALGNTRFLLFALAAALAQIIATFLLVKVFSFRNFTVGTSLAKTEAVQAAIFGTFLFGIPLAFSGWLAVAIGFLGIYIVSMPATNQRWEPQTVILGTLSGTAFALTSLWIREASLSLGMPVLSSAAITLVFMVTVQSLMCLSYTYVRERSQFSAIGQRLGLASFVGLTSALGSVGWFTAMTYQNPALVKSLGQIEFIFTLLLTTLFFKERITARELLGVAAIVCSVILILQAH</sequence>
<evidence type="ECO:0000313" key="4">
    <source>
        <dbReference type="Proteomes" id="UP000250079"/>
    </source>
</evidence>
<keyword evidence="1" id="KW-1133">Transmembrane helix</keyword>
<accession>A0A2Z2NWS3</accession>
<evidence type="ECO:0000256" key="1">
    <source>
        <dbReference type="SAM" id="Phobius"/>
    </source>
</evidence>
<feature type="transmembrane region" description="Helical" evidence="1">
    <location>
        <begin position="116"/>
        <end position="146"/>
    </location>
</feature>
<dbReference type="InterPro" id="IPR037185">
    <property type="entry name" value="EmrE-like"/>
</dbReference>
<keyword evidence="1" id="KW-0472">Membrane</keyword>
<gene>
    <name evidence="3" type="ORF">IMCC3135_21895</name>
</gene>
<dbReference type="GO" id="GO:0016020">
    <property type="term" value="C:membrane"/>
    <property type="evidence" value="ECO:0007669"/>
    <property type="project" value="InterPro"/>
</dbReference>
<proteinExistence type="predicted"/>
<keyword evidence="1" id="KW-0812">Transmembrane</keyword>
<dbReference type="Gene3D" id="1.10.3730.20">
    <property type="match status" value="1"/>
</dbReference>
<dbReference type="KEGG" id="gai:IMCC3135_21895"/>
<evidence type="ECO:0000259" key="2">
    <source>
        <dbReference type="Pfam" id="PF00892"/>
    </source>
</evidence>
<name>A0A2Z2NWS3_9GAMM</name>
<feature type="transmembrane region" description="Helical" evidence="1">
    <location>
        <begin position="224"/>
        <end position="244"/>
    </location>
</feature>
<dbReference type="SUPFAM" id="SSF103481">
    <property type="entry name" value="Multidrug resistance efflux transporter EmrE"/>
    <property type="match status" value="1"/>
</dbReference>
<feature type="domain" description="EamA" evidence="2">
    <location>
        <begin position="159"/>
        <end position="296"/>
    </location>
</feature>
<dbReference type="EMBL" id="CP018632">
    <property type="protein sequence ID" value="ASJ74451.1"/>
    <property type="molecule type" value="Genomic_DNA"/>
</dbReference>
<feature type="transmembrane region" description="Helical" evidence="1">
    <location>
        <begin position="188"/>
        <end position="212"/>
    </location>
</feature>
<dbReference type="RefSeq" id="WP_088919482.1">
    <property type="nucleotide sequence ID" value="NZ_CP018632.1"/>
</dbReference>
<feature type="transmembrane region" description="Helical" evidence="1">
    <location>
        <begin position="282"/>
        <end position="298"/>
    </location>
</feature>
<reference evidence="3 4" key="1">
    <citation type="submission" date="2016-12" db="EMBL/GenBank/DDBJ databases">
        <authorList>
            <person name="Song W.-J."/>
            <person name="Kurnit D.M."/>
        </authorList>
    </citation>
    <scope>NUCLEOTIDE SEQUENCE [LARGE SCALE GENOMIC DNA]</scope>
    <source>
        <strain evidence="3 4">IMCC3135</strain>
    </source>
</reference>